<feature type="transmembrane region" description="Helical" evidence="7">
    <location>
        <begin position="176"/>
        <end position="199"/>
    </location>
</feature>
<evidence type="ECO:0000259" key="8">
    <source>
        <dbReference type="Pfam" id="PF09335"/>
    </source>
</evidence>
<dbReference type="EMBL" id="CP034891">
    <property type="protein sequence ID" value="QCI17547.1"/>
    <property type="molecule type" value="Genomic_DNA"/>
</dbReference>
<feature type="transmembrane region" description="Helical" evidence="7">
    <location>
        <begin position="15"/>
        <end position="42"/>
    </location>
</feature>
<accession>A0A4D6XRI7</accession>
<proteinExistence type="inferred from homology"/>
<dbReference type="PANTHER" id="PTHR30353">
    <property type="entry name" value="INNER MEMBRANE PROTEIN DEDA-RELATED"/>
    <property type="match status" value="1"/>
</dbReference>
<feature type="transmembrane region" description="Helical" evidence="7">
    <location>
        <begin position="219"/>
        <end position="239"/>
    </location>
</feature>
<dbReference type="AlphaFoldDB" id="A0A4D6XRI7"/>
<evidence type="ECO:0000313" key="9">
    <source>
        <dbReference type="EMBL" id="QCI17547.1"/>
    </source>
</evidence>
<protein>
    <submittedName>
        <fullName evidence="9">DedA family protein</fullName>
    </submittedName>
</protein>
<reference evidence="9 10" key="1">
    <citation type="submission" date="2018-12" db="EMBL/GenBank/DDBJ databases">
        <authorList>
            <person name="Chong R.A."/>
        </authorList>
    </citation>
    <scope>NUCLEOTIDE SEQUENCE [LARGE SCALE GENOMIC DNA]</scope>
    <source>
        <strain evidence="9 10">Ala</strain>
    </source>
</reference>
<evidence type="ECO:0000313" key="10">
    <source>
        <dbReference type="Proteomes" id="UP000298660"/>
    </source>
</evidence>
<keyword evidence="6 7" id="KW-0472">Membrane</keyword>
<dbReference type="OrthoDB" id="9780918at2"/>
<organism evidence="9 10">
    <name type="scientific">Buchnera aphidicola</name>
    <name type="common">Acyrthosiphon lactucae</name>
    <dbReference type="NCBI Taxonomy" id="1241832"/>
    <lineage>
        <taxon>Bacteria</taxon>
        <taxon>Pseudomonadati</taxon>
        <taxon>Pseudomonadota</taxon>
        <taxon>Gammaproteobacteria</taxon>
        <taxon>Enterobacterales</taxon>
        <taxon>Erwiniaceae</taxon>
        <taxon>Buchnera</taxon>
    </lineage>
</organism>
<evidence type="ECO:0000256" key="5">
    <source>
        <dbReference type="ARBA" id="ARBA00022989"/>
    </source>
</evidence>
<keyword evidence="5 7" id="KW-1133">Transmembrane helix</keyword>
<feature type="transmembrane region" description="Helical" evidence="7">
    <location>
        <begin position="54"/>
        <end position="77"/>
    </location>
</feature>
<gene>
    <name evidence="9" type="ORF">D9V61_00695</name>
</gene>
<dbReference type="InterPro" id="IPR032816">
    <property type="entry name" value="VTT_dom"/>
</dbReference>
<keyword evidence="3 7" id="KW-1003">Cell membrane</keyword>
<reference evidence="9 10" key="2">
    <citation type="submission" date="2019-05" db="EMBL/GenBank/DDBJ databases">
        <title>Genome evolution of the obligate endosymbiont Buchnera aphidicola.</title>
        <authorList>
            <person name="Moran N.A."/>
        </authorList>
    </citation>
    <scope>NUCLEOTIDE SEQUENCE [LARGE SCALE GENOMIC DNA]</scope>
    <source>
        <strain evidence="9 10">Ala</strain>
    </source>
</reference>
<evidence type="ECO:0000256" key="2">
    <source>
        <dbReference type="ARBA" id="ARBA00010792"/>
    </source>
</evidence>
<comment type="similarity">
    <text evidence="2 7">Belongs to the DedA family.</text>
</comment>
<evidence type="ECO:0000256" key="7">
    <source>
        <dbReference type="RuleBase" id="RU367016"/>
    </source>
</evidence>
<dbReference type="InterPro" id="IPR032818">
    <property type="entry name" value="DedA-like"/>
</dbReference>
<comment type="subcellular location">
    <subcellularLocation>
        <location evidence="1 7">Cell membrane</location>
        <topology evidence="1 7">Multi-pass membrane protein</topology>
    </subcellularLocation>
</comment>
<name>A0A4D6XRI7_9GAMM</name>
<dbReference type="Proteomes" id="UP000298660">
    <property type="component" value="Chromosome"/>
</dbReference>
<dbReference type="GO" id="GO:0005886">
    <property type="term" value="C:plasma membrane"/>
    <property type="evidence" value="ECO:0007669"/>
    <property type="project" value="UniProtKB-SubCell"/>
</dbReference>
<evidence type="ECO:0000256" key="1">
    <source>
        <dbReference type="ARBA" id="ARBA00004651"/>
    </source>
</evidence>
<feature type="domain" description="VTT" evidence="8">
    <location>
        <begin position="36"/>
        <end position="159"/>
    </location>
</feature>
<dbReference type="RefSeq" id="WP_158339336.1">
    <property type="nucleotide sequence ID" value="NZ_CP034891.1"/>
</dbReference>
<dbReference type="PANTHER" id="PTHR30353:SF15">
    <property type="entry name" value="INNER MEMBRANE PROTEIN YABI"/>
    <property type="match status" value="1"/>
</dbReference>
<sequence length="258" mass="29660">MESWLTSFITQSVTYALLVVGIISFLESLALVGLLLPGIILMTTLGTFIGDGRLLFYPAWISGTIGCLLGDWISYYIGLYFKNWLYNFNFLKKNQKLLDKTKSVLHKHSMITIIIGRFIGPIRPLIPMVSGMLKLPLKKFIFPSIIGCILWPPVYFFPGIVAGIAIKIPQNSQNSYFKWFLLIISILIWLGIWLTSKWWKMRKNHKNNNTDFFFNKKKIGWLAILTMLSGFSSLIAIQFHPTMFIFRKIFSAILLGIY</sequence>
<dbReference type="Pfam" id="PF09335">
    <property type="entry name" value="VTT_dom"/>
    <property type="match status" value="1"/>
</dbReference>
<evidence type="ECO:0000256" key="3">
    <source>
        <dbReference type="ARBA" id="ARBA00022475"/>
    </source>
</evidence>
<evidence type="ECO:0000256" key="6">
    <source>
        <dbReference type="ARBA" id="ARBA00023136"/>
    </source>
</evidence>
<evidence type="ECO:0000256" key="4">
    <source>
        <dbReference type="ARBA" id="ARBA00022692"/>
    </source>
</evidence>
<feature type="transmembrane region" description="Helical" evidence="7">
    <location>
        <begin position="140"/>
        <end position="164"/>
    </location>
</feature>
<keyword evidence="4 7" id="KW-0812">Transmembrane</keyword>